<dbReference type="AlphaFoldDB" id="A0A6A6T4N1"/>
<feature type="transmembrane region" description="Helical" evidence="1">
    <location>
        <begin position="40"/>
        <end position="63"/>
    </location>
</feature>
<accession>A0A6A6T4N1</accession>
<keyword evidence="1" id="KW-1133">Transmembrane helix</keyword>
<keyword evidence="3" id="KW-1185">Reference proteome</keyword>
<sequence length="64" mass="7249">MMAILWQIHVCKCIRARSFVQDSRMLSGLYCMLSAPVGIRALAVMKLILTIILTVEFSSVSYLR</sequence>
<gene>
    <name evidence="2" type="ORF">K491DRAFT_454794</name>
</gene>
<dbReference type="Proteomes" id="UP000799324">
    <property type="component" value="Unassembled WGS sequence"/>
</dbReference>
<evidence type="ECO:0000313" key="3">
    <source>
        <dbReference type="Proteomes" id="UP000799324"/>
    </source>
</evidence>
<dbReference type="EMBL" id="MU004357">
    <property type="protein sequence ID" value="KAF2654856.1"/>
    <property type="molecule type" value="Genomic_DNA"/>
</dbReference>
<protein>
    <submittedName>
        <fullName evidence="2">Uncharacterized protein</fullName>
    </submittedName>
</protein>
<reference evidence="2" key="1">
    <citation type="journal article" date="2020" name="Stud. Mycol.">
        <title>101 Dothideomycetes genomes: a test case for predicting lifestyles and emergence of pathogens.</title>
        <authorList>
            <person name="Haridas S."/>
            <person name="Albert R."/>
            <person name="Binder M."/>
            <person name="Bloem J."/>
            <person name="Labutti K."/>
            <person name="Salamov A."/>
            <person name="Andreopoulos B."/>
            <person name="Baker S."/>
            <person name="Barry K."/>
            <person name="Bills G."/>
            <person name="Bluhm B."/>
            <person name="Cannon C."/>
            <person name="Castanera R."/>
            <person name="Culley D."/>
            <person name="Daum C."/>
            <person name="Ezra D."/>
            <person name="Gonzalez J."/>
            <person name="Henrissat B."/>
            <person name="Kuo A."/>
            <person name="Liang C."/>
            <person name="Lipzen A."/>
            <person name="Lutzoni F."/>
            <person name="Magnuson J."/>
            <person name="Mondo S."/>
            <person name="Nolan M."/>
            <person name="Ohm R."/>
            <person name="Pangilinan J."/>
            <person name="Park H.-J."/>
            <person name="Ramirez L."/>
            <person name="Alfaro M."/>
            <person name="Sun H."/>
            <person name="Tritt A."/>
            <person name="Yoshinaga Y."/>
            <person name="Zwiers L.-H."/>
            <person name="Turgeon B."/>
            <person name="Goodwin S."/>
            <person name="Spatafora J."/>
            <person name="Crous P."/>
            <person name="Grigoriev I."/>
        </authorList>
    </citation>
    <scope>NUCLEOTIDE SEQUENCE</scope>
    <source>
        <strain evidence="2">CBS 122681</strain>
    </source>
</reference>
<evidence type="ECO:0000313" key="2">
    <source>
        <dbReference type="EMBL" id="KAF2654856.1"/>
    </source>
</evidence>
<keyword evidence="1" id="KW-0472">Membrane</keyword>
<proteinExistence type="predicted"/>
<evidence type="ECO:0000256" key="1">
    <source>
        <dbReference type="SAM" id="Phobius"/>
    </source>
</evidence>
<organism evidence="2 3">
    <name type="scientific">Lophiostoma macrostomum CBS 122681</name>
    <dbReference type="NCBI Taxonomy" id="1314788"/>
    <lineage>
        <taxon>Eukaryota</taxon>
        <taxon>Fungi</taxon>
        <taxon>Dikarya</taxon>
        <taxon>Ascomycota</taxon>
        <taxon>Pezizomycotina</taxon>
        <taxon>Dothideomycetes</taxon>
        <taxon>Pleosporomycetidae</taxon>
        <taxon>Pleosporales</taxon>
        <taxon>Lophiostomataceae</taxon>
        <taxon>Lophiostoma</taxon>
    </lineage>
</organism>
<name>A0A6A6T4N1_9PLEO</name>
<keyword evidence="1" id="KW-0812">Transmembrane</keyword>